<keyword evidence="1" id="KW-0175">Coiled coil</keyword>
<protein>
    <recommendedName>
        <fullName evidence="5">Reticulocyte-binding protein 2-like a</fullName>
    </recommendedName>
</protein>
<dbReference type="EMBL" id="LSRX01000348">
    <property type="protein sequence ID" value="OLP99863.1"/>
    <property type="molecule type" value="Genomic_DNA"/>
</dbReference>
<dbReference type="Proteomes" id="UP000186817">
    <property type="component" value="Unassembled WGS sequence"/>
</dbReference>
<proteinExistence type="predicted"/>
<evidence type="ECO:0000313" key="4">
    <source>
        <dbReference type="Proteomes" id="UP000186817"/>
    </source>
</evidence>
<feature type="region of interest" description="Disordered" evidence="2">
    <location>
        <begin position="1"/>
        <end position="27"/>
    </location>
</feature>
<accession>A0A1Q9DXF6</accession>
<gene>
    <name evidence="3" type="ORF">AK812_SmicGene17542</name>
</gene>
<evidence type="ECO:0008006" key="5">
    <source>
        <dbReference type="Google" id="ProtNLM"/>
    </source>
</evidence>
<keyword evidence="4" id="KW-1185">Reference proteome</keyword>
<evidence type="ECO:0000256" key="2">
    <source>
        <dbReference type="SAM" id="MobiDB-lite"/>
    </source>
</evidence>
<comment type="caution">
    <text evidence="3">The sequence shown here is derived from an EMBL/GenBank/DDBJ whole genome shotgun (WGS) entry which is preliminary data.</text>
</comment>
<feature type="region of interest" description="Disordered" evidence="2">
    <location>
        <begin position="152"/>
        <end position="181"/>
    </location>
</feature>
<reference evidence="3 4" key="1">
    <citation type="submission" date="2016-02" db="EMBL/GenBank/DDBJ databases">
        <title>Genome analysis of coral dinoflagellate symbionts highlights evolutionary adaptations to a symbiotic lifestyle.</title>
        <authorList>
            <person name="Aranda M."/>
            <person name="Li Y."/>
            <person name="Liew Y.J."/>
            <person name="Baumgarten S."/>
            <person name="Simakov O."/>
            <person name="Wilson M."/>
            <person name="Piel J."/>
            <person name="Ashoor H."/>
            <person name="Bougouffa S."/>
            <person name="Bajic V.B."/>
            <person name="Ryu T."/>
            <person name="Ravasi T."/>
            <person name="Bayer T."/>
            <person name="Micklem G."/>
            <person name="Kim H."/>
            <person name="Bhak J."/>
            <person name="Lajeunesse T.C."/>
            <person name="Voolstra C.R."/>
        </authorList>
    </citation>
    <scope>NUCLEOTIDE SEQUENCE [LARGE SCALE GENOMIC DNA]</scope>
    <source>
        <strain evidence="3 4">CCMP2467</strain>
    </source>
</reference>
<dbReference type="AlphaFoldDB" id="A0A1Q9DXF6"/>
<name>A0A1Q9DXF6_SYMMI</name>
<evidence type="ECO:0000256" key="1">
    <source>
        <dbReference type="SAM" id="Coils"/>
    </source>
</evidence>
<organism evidence="3 4">
    <name type="scientific">Symbiodinium microadriaticum</name>
    <name type="common">Dinoflagellate</name>
    <name type="synonym">Zooxanthella microadriatica</name>
    <dbReference type="NCBI Taxonomy" id="2951"/>
    <lineage>
        <taxon>Eukaryota</taxon>
        <taxon>Sar</taxon>
        <taxon>Alveolata</taxon>
        <taxon>Dinophyceae</taxon>
        <taxon>Suessiales</taxon>
        <taxon>Symbiodiniaceae</taxon>
        <taxon>Symbiodinium</taxon>
    </lineage>
</organism>
<sequence>MFDAQESMAKRAMMQRQQTTARNVLEEREAEHSAALAATLEDWVRVEALRQLHKAELRAMMERKDAELKAALANLRRDLEALHEAEIASLRSLFAEEKKALTKQIDEKDRIHQSELDAVTTAKAEIHEKDRQHDADLRPVSKRGYHLGTGYVQHGGGKGNPDAKPMSKAGPATPAPSATKSTSAGAMIPLAAWRFAAFFSVASSVLAAETLVSFRLQAGEFMQPIGTTSPAYEPTVITKQGQLVARGVATALSADLSSKVSYNLPIGKWQNRSTEPRSVRSTLKKAL</sequence>
<dbReference type="OrthoDB" id="10488350at2759"/>
<feature type="coiled-coil region" evidence="1">
    <location>
        <begin position="54"/>
        <end position="85"/>
    </location>
</feature>
<evidence type="ECO:0000313" key="3">
    <source>
        <dbReference type="EMBL" id="OLP99863.1"/>
    </source>
</evidence>